<sequence>MALVPGLTAGPRDDGADLLTSPRVGELLAVAVEHAGGRLIDWRIDHVDAQPEHSTTATFSTIVDWPDGRRNELLGVSARAGETTDADARAEIFHDGDREVAVWIHPADPDLPGLARLAYPAEMAGVLAPLVGRPIATDEVEVDLLGYRPRRRAVARVRVRGEGTCYVKAVRAKAVAGLRRRHQLLSGVGVPAPELLAITDDHLLLLRELPGRPLATALFDDQPPCTGEDLIGVLDAMPPAIGALGRRPSWVASLDHYVEMVARATPDQEGRLRRLAALIDAGLAGATSDEEPAHGDFHEGQVHVDGGRVVGLLDVDTVGPGRRADDLACLIAHLSTVQRMNAGQAERVGRLLASWVPVFDERVDPVELRLRASAIAISLATGPYRVQEADWYAETVGIIDAAETLAHRAN</sequence>
<reference evidence="2 3" key="1">
    <citation type="submission" date="2020-07" db="EMBL/GenBank/DDBJ databases">
        <title>Sequencing the genomes of 1000 actinobacteria strains.</title>
        <authorList>
            <person name="Klenk H.-P."/>
        </authorList>
    </citation>
    <scope>NUCLEOTIDE SEQUENCE [LARGE SCALE GENOMIC DNA]</scope>
    <source>
        <strain evidence="2 3">DSM 103164</strain>
    </source>
</reference>
<dbReference type="AlphaFoldDB" id="A0A7Z0IK99"/>
<protein>
    <submittedName>
        <fullName evidence="2">Aminoglycoside phosphotransferase</fullName>
    </submittedName>
</protein>
<dbReference type="Pfam" id="PF01636">
    <property type="entry name" value="APH"/>
    <property type="match status" value="1"/>
</dbReference>
<dbReference type="Proteomes" id="UP000527616">
    <property type="component" value="Unassembled WGS sequence"/>
</dbReference>
<organism evidence="2 3">
    <name type="scientific">Naumannella cuiyingiana</name>
    <dbReference type="NCBI Taxonomy" id="1347891"/>
    <lineage>
        <taxon>Bacteria</taxon>
        <taxon>Bacillati</taxon>
        <taxon>Actinomycetota</taxon>
        <taxon>Actinomycetes</taxon>
        <taxon>Propionibacteriales</taxon>
        <taxon>Propionibacteriaceae</taxon>
        <taxon>Naumannella</taxon>
    </lineage>
</organism>
<evidence type="ECO:0000259" key="1">
    <source>
        <dbReference type="Pfam" id="PF01636"/>
    </source>
</evidence>
<dbReference type="GO" id="GO:0016740">
    <property type="term" value="F:transferase activity"/>
    <property type="evidence" value="ECO:0007669"/>
    <property type="project" value="UniProtKB-KW"/>
</dbReference>
<evidence type="ECO:0000313" key="3">
    <source>
        <dbReference type="Proteomes" id="UP000527616"/>
    </source>
</evidence>
<gene>
    <name evidence="2" type="ORF">GGQ54_000853</name>
</gene>
<proteinExistence type="predicted"/>
<dbReference type="RefSeq" id="WP_179444266.1">
    <property type="nucleotide sequence ID" value="NZ_JACBZS010000001.1"/>
</dbReference>
<feature type="domain" description="Aminoglycoside phosphotransferase" evidence="1">
    <location>
        <begin position="175"/>
        <end position="341"/>
    </location>
</feature>
<accession>A0A7Z0IK99</accession>
<comment type="caution">
    <text evidence="2">The sequence shown here is derived from an EMBL/GenBank/DDBJ whole genome shotgun (WGS) entry which is preliminary data.</text>
</comment>
<dbReference type="InterPro" id="IPR011009">
    <property type="entry name" value="Kinase-like_dom_sf"/>
</dbReference>
<dbReference type="EMBL" id="JACBZS010000001">
    <property type="protein sequence ID" value="NYI70293.1"/>
    <property type="molecule type" value="Genomic_DNA"/>
</dbReference>
<dbReference type="InterPro" id="IPR002575">
    <property type="entry name" value="Aminoglycoside_PTrfase"/>
</dbReference>
<keyword evidence="3" id="KW-1185">Reference proteome</keyword>
<keyword evidence="2" id="KW-0808">Transferase</keyword>
<dbReference type="SUPFAM" id="SSF56112">
    <property type="entry name" value="Protein kinase-like (PK-like)"/>
    <property type="match status" value="1"/>
</dbReference>
<dbReference type="Gene3D" id="3.90.1200.10">
    <property type="match status" value="1"/>
</dbReference>
<name>A0A7Z0IK99_9ACTN</name>
<evidence type="ECO:0000313" key="2">
    <source>
        <dbReference type="EMBL" id="NYI70293.1"/>
    </source>
</evidence>